<dbReference type="GO" id="GO:0006611">
    <property type="term" value="P:protein export from nucleus"/>
    <property type="evidence" value="ECO:0007669"/>
    <property type="project" value="TreeGrafter"/>
</dbReference>
<dbReference type="SUPFAM" id="SSF56112">
    <property type="entry name" value="Protein kinase-like (PK-like)"/>
    <property type="match status" value="1"/>
</dbReference>
<dbReference type="EnsemblMetazoa" id="PPAI001311-RA">
    <property type="protein sequence ID" value="PPAI001311-PA"/>
    <property type="gene ID" value="PPAI001311"/>
</dbReference>
<dbReference type="Gene3D" id="1.10.510.10">
    <property type="entry name" value="Transferase(Phosphotransferase) domain 1"/>
    <property type="match status" value="1"/>
</dbReference>
<name>A0A1B0D1T8_PHLPP</name>
<dbReference type="PANTHER" id="PTHR48014">
    <property type="entry name" value="SERINE/THREONINE-PROTEIN KINASE FRAY2"/>
    <property type="match status" value="1"/>
</dbReference>
<dbReference type="InterPro" id="IPR011009">
    <property type="entry name" value="Kinase-like_dom_sf"/>
</dbReference>
<dbReference type="VEuPathDB" id="VectorBase:PPAPM1_010013"/>
<evidence type="ECO:0000313" key="2">
    <source>
        <dbReference type="EnsemblMetazoa" id="PPAI001311-PA"/>
    </source>
</evidence>
<keyword evidence="3" id="KW-1185">Reference proteome</keyword>
<dbReference type="EMBL" id="AJVK01010389">
    <property type="status" value="NOT_ANNOTATED_CDS"/>
    <property type="molecule type" value="Genomic_DNA"/>
</dbReference>
<evidence type="ECO:0000256" key="1">
    <source>
        <dbReference type="ARBA" id="ARBA00008874"/>
    </source>
</evidence>
<dbReference type="AlphaFoldDB" id="A0A1B0D1T8"/>
<accession>A0A1B0D1T8</accession>
<dbReference type="GO" id="GO:0043539">
    <property type="term" value="F:protein serine/threonine kinase activator activity"/>
    <property type="evidence" value="ECO:0007669"/>
    <property type="project" value="InterPro"/>
</dbReference>
<dbReference type="GO" id="GO:0004672">
    <property type="term" value="F:protein kinase activity"/>
    <property type="evidence" value="ECO:0007669"/>
    <property type="project" value="InterPro"/>
</dbReference>
<comment type="similarity">
    <text evidence="1">Belongs to the protein kinase superfamily. STE Ser/Thr protein kinase family. STE20 subfamily.</text>
</comment>
<dbReference type="Proteomes" id="UP000092462">
    <property type="component" value="Unassembled WGS sequence"/>
</dbReference>
<dbReference type="InterPro" id="IPR000719">
    <property type="entry name" value="Prot_kinase_dom"/>
</dbReference>
<proteinExistence type="inferred from homology"/>
<evidence type="ECO:0000313" key="3">
    <source>
        <dbReference type="Proteomes" id="UP000092462"/>
    </source>
</evidence>
<dbReference type="PANTHER" id="PTHR48014:SF21">
    <property type="entry name" value="SERINE_THREONINE-PROTEIN KINASE FRAY2"/>
    <property type="match status" value="1"/>
</dbReference>
<dbReference type="VEuPathDB" id="VectorBase:PPAI001311"/>
<dbReference type="PROSITE" id="PS50011">
    <property type="entry name" value="PROTEIN_KINASE_DOM"/>
    <property type="match status" value="1"/>
</dbReference>
<dbReference type="GO" id="GO:0005524">
    <property type="term" value="F:ATP binding"/>
    <property type="evidence" value="ECO:0007669"/>
    <property type="project" value="InterPro"/>
</dbReference>
<reference evidence="2" key="1">
    <citation type="submission" date="2022-08" db="UniProtKB">
        <authorList>
            <consortium name="EnsemblMetazoa"/>
        </authorList>
    </citation>
    <scope>IDENTIFICATION</scope>
    <source>
        <strain evidence="2">Israel</strain>
    </source>
</reference>
<organism evidence="2 3">
    <name type="scientific">Phlebotomus papatasi</name>
    <name type="common">Sandfly</name>
    <dbReference type="NCBI Taxonomy" id="29031"/>
    <lineage>
        <taxon>Eukaryota</taxon>
        <taxon>Metazoa</taxon>
        <taxon>Ecdysozoa</taxon>
        <taxon>Arthropoda</taxon>
        <taxon>Hexapoda</taxon>
        <taxon>Insecta</taxon>
        <taxon>Pterygota</taxon>
        <taxon>Neoptera</taxon>
        <taxon>Endopterygota</taxon>
        <taxon>Diptera</taxon>
        <taxon>Nematocera</taxon>
        <taxon>Psychodoidea</taxon>
        <taxon>Psychodidae</taxon>
        <taxon>Phlebotomus</taxon>
        <taxon>Phlebotomus</taxon>
    </lineage>
</organism>
<dbReference type="Pfam" id="PF00069">
    <property type="entry name" value="Pkinase"/>
    <property type="match status" value="1"/>
</dbReference>
<dbReference type="Gene3D" id="3.30.200.20">
    <property type="entry name" value="Phosphorylase Kinase, domain 1"/>
    <property type="match status" value="1"/>
</dbReference>
<dbReference type="InterPro" id="IPR047173">
    <property type="entry name" value="STRAD_A/B-like"/>
</dbReference>
<sequence>MFGYNPNDYEVRAELATCCNGIASVYLAKHTSGQLVAMKKFRMDRAKEESISIRDEILIMRQFNHPNILSFFTAFVDNFDVFVIAPFMPFRSCRDTMTNSCVTGFPEVIVVLILKDILHGLEYLHKKGFIHRAIRASHILLDHDRAVITGFRQATSLLSHGERVRSLHNLPANSTKGLIWLAPELLEQDLLGYTEKSDIYSVGITTCELCNGIEPFANMPTTFMLTEKIRGNQPTLLDFSTCPTEDMIVQGLDPSDTFMAQTRQIYGQKKLSDNIHKFAEVCMQRQPIDRPNVSQLFNHPVFKQTKHTSLSEQLTNYGIQAVDYSQHCDENLKLVQDLSDMNLSAGSAFEWDF</sequence>
<dbReference type="GO" id="GO:1902554">
    <property type="term" value="C:serine/threonine protein kinase complex"/>
    <property type="evidence" value="ECO:0007669"/>
    <property type="project" value="TreeGrafter"/>
</dbReference>
<protein>
    <submittedName>
        <fullName evidence="2">Uncharacterized protein</fullName>
    </submittedName>
</protein>